<dbReference type="AlphaFoldDB" id="R9ULD6"/>
<reference evidence="1 2" key="1">
    <citation type="submission" date="2013-06" db="EMBL/GenBank/DDBJ databases">
        <title>Complete genome sequence of Paenibacillus mucilaginosus K02.</title>
        <authorList>
            <person name="Xiao B."/>
            <person name="Sun L."/>
            <person name="Xiao L."/>
            <person name="Lian B."/>
        </authorList>
    </citation>
    <scope>NUCLEOTIDE SEQUENCE [LARGE SCALE GENOMIC DNA]</scope>
    <source>
        <strain evidence="1 2">K02</strain>
    </source>
</reference>
<proteinExistence type="predicted"/>
<evidence type="ECO:0000313" key="1">
    <source>
        <dbReference type="EMBL" id="AGN70659.1"/>
    </source>
</evidence>
<organism evidence="1 2">
    <name type="scientific">Paenibacillus mucilaginosus K02</name>
    <dbReference type="NCBI Taxonomy" id="997761"/>
    <lineage>
        <taxon>Bacteria</taxon>
        <taxon>Bacillati</taxon>
        <taxon>Bacillota</taxon>
        <taxon>Bacilli</taxon>
        <taxon>Bacillales</taxon>
        <taxon>Paenibacillaceae</taxon>
        <taxon>Paenibacillus</taxon>
    </lineage>
</organism>
<evidence type="ECO:0000313" key="2">
    <source>
        <dbReference type="Proteomes" id="UP000007392"/>
    </source>
</evidence>
<dbReference type="Proteomes" id="UP000007392">
    <property type="component" value="Chromosome"/>
</dbReference>
<dbReference type="EMBL" id="CP003422">
    <property type="protein sequence ID" value="AGN70659.1"/>
    <property type="molecule type" value="Genomic_DNA"/>
</dbReference>
<sequence>MSQTSAIRYLQFEPEGTRFSLRFRWPIPNVRFKIAEARYLIEGFFVISRNIAELIELV</sequence>
<dbReference type="HOGENOM" id="CLU_2975075_0_0_9"/>
<name>R9ULD6_9BACL</name>
<gene>
    <name evidence="1" type="ORF">B2K_39175</name>
</gene>
<dbReference type="KEGG" id="pmw:B2K_39175"/>
<accession>R9ULD6</accession>
<protein>
    <submittedName>
        <fullName evidence="1">Uncharacterized protein</fullName>
    </submittedName>
</protein>